<comment type="caution">
    <text evidence="2">The sequence shown here is derived from an EMBL/GenBank/DDBJ whole genome shotgun (WGS) entry which is preliminary data.</text>
</comment>
<name>A0A8T0Q0T9_PANVG</name>
<feature type="compositionally biased region" description="Low complexity" evidence="1">
    <location>
        <begin position="54"/>
        <end position="63"/>
    </location>
</feature>
<evidence type="ECO:0000313" key="2">
    <source>
        <dbReference type="EMBL" id="KAG2564756.1"/>
    </source>
</evidence>
<reference evidence="2" key="1">
    <citation type="submission" date="2020-05" db="EMBL/GenBank/DDBJ databases">
        <title>WGS assembly of Panicum virgatum.</title>
        <authorList>
            <person name="Lovell J.T."/>
            <person name="Jenkins J."/>
            <person name="Shu S."/>
            <person name="Juenger T.E."/>
            <person name="Schmutz J."/>
        </authorList>
    </citation>
    <scope>NUCLEOTIDE SEQUENCE</scope>
    <source>
        <strain evidence="2">AP13</strain>
    </source>
</reference>
<dbReference type="Proteomes" id="UP000823388">
    <property type="component" value="Chromosome 7N"/>
</dbReference>
<evidence type="ECO:0000256" key="1">
    <source>
        <dbReference type="SAM" id="MobiDB-lite"/>
    </source>
</evidence>
<gene>
    <name evidence="2" type="ORF">PVAP13_7NG002000</name>
</gene>
<feature type="compositionally biased region" description="Low complexity" evidence="1">
    <location>
        <begin position="13"/>
        <end position="23"/>
    </location>
</feature>
<protein>
    <submittedName>
        <fullName evidence="2">Uncharacterized protein</fullName>
    </submittedName>
</protein>
<organism evidence="2 3">
    <name type="scientific">Panicum virgatum</name>
    <name type="common">Blackwell switchgrass</name>
    <dbReference type="NCBI Taxonomy" id="38727"/>
    <lineage>
        <taxon>Eukaryota</taxon>
        <taxon>Viridiplantae</taxon>
        <taxon>Streptophyta</taxon>
        <taxon>Embryophyta</taxon>
        <taxon>Tracheophyta</taxon>
        <taxon>Spermatophyta</taxon>
        <taxon>Magnoliopsida</taxon>
        <taxon>Liliopsida</taxon>
        <taxon>Poales</taxon>
        <taxon>Poaceae</taxon>
        <taxon>PACMAD clade</taxon>
        <taxon>Panicoideae</taxon>
        <taxon>Panicodae</taxon>
        <taxon>Paniceae</taxon>
        <taxon>Panicinae</taxon>
        <taxon>Panicum</taxon>
        <taxon>Panicum sect. Hiantes</taxon>
    </lineage>
</organism>
<dbReference type="EMBL" id="CM029050">
    <property type="protein sequence ID" value="KAG2564756.1"/>
    <property type="molecule type" value="Genomic_DNA"/>
</dbReference>
<feature type="compositionally biased region" description="Basic and acidic residues" evidence="1">
    <location>
        <begin position="79"/>
        <end position="88"/>
    </location>
</feature>
<evidence type="ECO:0000313" key="3">
    <source>
        <dbReference type="Proteomes" id="UP000823388"/>
    </source>
</evidence>
<sequence length="122" mass="13247">MHHGSFPRSRNCLPPLRLYRLLPIQKKRKRNKPSPPTASPQPSPTIPRHRDTPPSRSGQGPPRCSRRPPPQPRLLELTEGARVEHGDEADLGGAPARAPGGRSVVGRRVELELGPGSADVAT</sequence>
<accession>A0A8T0Q0T9</accession>
<feature type="compositionally biased region" description="Low complexity" evidence="1">
    <location>
        <begin position="92"/>
        <end position="102"/>
    </location>
</feature>
<feature type="compositionally biased region" description="Pro residues" evidence="1">
    <location>
        <begin position="33"/>
        <end position="45"/>
    </location>
</feature>
<proteinExistence type="predicted"/>
<feature type="region of interest" description="Disordered" evidence="1">
    <location>
        <begin position="1"/>
        <end position="122"/>
    </location>
</feature>
<dbReference type="AlphaFoldDB" id="A0A8T0Q0T9"/>
<keyword evidence="3" id="KW-1185">Reference proteome</keyword>